<reference evidence="1 2" key="2">
    <citation type="submission" date="2020-06" db="EMBL/GenBank/DDBJ databases">
        <title>Polyphasic characterization of a Rahnella strain isolated from tree sap.</title>
        <authorList>
            <person name="Kim I.S."/>
        </authorList>
    </citation>
    <scope>NUCLEOTIDE SEQUENCE [LARGE SCALE GENOMIC DNA]</scope>
    <source>
        <strain evidence="1 2">SAP-1</strain>
    </source>
</reference>
<keyword evidence="1" id="KW-0131">Cell cycle</keyword>
<evidence type="ECO:0000313" key="2">
    <source>
        <dbReference type="Proteomes" id="UP000585363"/>
    </source>
</evidence>
<dbReference type="GO" id="GO:0051301">
    <property type="term" value="P:cell division"/>
    <property type="evidence" value="ECO:0007669"/>
    <property type="project" value="UniProtKB-KW"/>
</dbReference>
<dbReference type="Pfam" id="PF13997">
    <property type="entry name" value="YqjK"/>
    <property type="match status" value="1"/>
</dbReference>
<dbReference type="RefSeq" id="WP_169404354.1">
    <property type="nucleotide sequence ID" value="NZ_JAADJU010000009.1"/>
</dbReference>
<comment type="caution">
    <text evidence="1">The sequence shown here is derived from an EMBL/GenBank/DDBJ whole genome shotgun (WGS) entry which is preliminary data.</text>
</comment>
<evidence type="ECO:0000313" key="1">
    <source>
        <dbReference type="EMBL" id="NMP28644.1"/>
    </source>
</evidence>
<keyword evidence="1" id="KW-0132">Cell division</keyword>
<reference evidence="1 2" key="1">
    <citation type="submission" date="2020-01" db="EMBL/GenBank/DDBJ databases">
        <authorList>
            <person name="Lee S.D."/>
        </authorList>
    </citation>
    <scope>NUCLEOTIDE SEQUENCE [LARGE SCALE GENOMIC DNA]</scope>
    <source>
        <strain evidence="1 2">SAP-1</strain>
    </source>
</reference>
<organism evidence="1 2">
    <name type="scientific">Rouxiella aceris</name>
    <dbReference type="NCBI Taxonomy" id="2703884"/>
    <lineage>
        <taxon>Bacteria</taxon>
        <taxon>Pseudomonadati</taxon>
        <taxon>Pseudomonadota</taxon>
        <taxon>Gammaproteobacteria</taxon>
        <taxon>Enterobacterales</taxon>
        <taxon>Yersiniaceae</taxon>
        <taxon>Rouxiella</taxon>
    </lineage>
</organism>
<protein>
    <submittedName>
        <fullName evidence="1">Cell division protein FtsH</fullName>
    </submittedName>
</protein>
<keyword evidence="2" id="KW-1185">Reference proteome</keyword>
<sequence length="95" mass="11160">MSKTAPVIEKARLLRRIERERADLALAKAEWLTATTRLDHAWLKIIDMRKYLVVASSAVAIYSIRHPNKFIRWSRRALSLWGTLRLLRSTFIKSR</sequence>
<accession>A0A848MRJ4</accession>
<dbReference type="EMBL" id="JAADJU010000009">
    <property type="protein sequence ID" value="NMP28644.1"/>
    <property type="molecule type" value="Genomic_DNA"/>
</dbReference>
<dbReference type="Proteomes" id="UP000585363">
    <property type="component" value="Unassembled WGS sequence"/>
</dbReference>
<name>A0A848MRJ4_9GAMM</name>
<proteinExistence type="predicted"/>
<dbReference type="InterPro" id="IPR025612">
    <property type="entry name" value="YqjK"/>
</dbReference>
<dbReference type="AlphaFoldDB" id="A0A848MRJ4"/>
<gene>
    <name evidence="1" type="ORF">GW590_17415</name>
</gene>